<evidence type="ECO:0000256" key="3">
    <source>
        <dbReference type="ARBA" id="ARBA00022679"/>
    </source>
</evidence>
<dbReference type="GO" id="GO:0005524">
    <property type="term" value="F:ATP binding"/>
    <property type="evidence" value="ECO:0007669"/>
    <property type="project" value="UniProtKB-UniRule"/>
</dbReference>
<dbReference type="OrthoDB" id="5979581at2759"/>
<dbReference type="EC" id="2.7.11.1" evidence="1"/>
<keyword evidence="5" id="KW-0418">Kinase</keyword>
<comment type="catalytic activity">
    <reaction evidence="8">
        <text>L-seryl-[protein] + ATP = O-phospho-L-seryl-[protein] + ADP + H(+)</text>
        <dbReference type="Rhea" id="RHEA:17989"/>
        <dbReference type="Rhea" id="RHEA-COMP:9863"/>
        <dbReference type="Rhea" id="RHEA-COMP:11604"/>
        <dbReference type="ChEBI" id="CHEBI:15378"/>
        <dbReference type="ChEBI" id="CHEBI:29999"/>
        <dbReference type="ChEBI" id="CHEBI:30616"/>
        <dbReference type="ChEBI" id="CHEBI:83421"/>
        <dbReference type="ChEBI" id="CHEBI:456216"/>
        <dbReference type="EC" id="2.7.11.1"/>
    </reaction>
</comment>
<keyword evidence="3" id="KW-0808">Transferase</keyword>
<evidence type="ECO:0000259" key="10">
    <source>
        <dbReference type="PROSITE" id="PS50011"/>
    </source>
</evidence>
<dbReference type="InterPro" id="IPR017441">
    <property type="entry name" value="Protein_kinase_ATP_BS"/>
</dbReference>
<evidence type="ECO:0000256" key="1">
    <source>
        <dbReference type="ARBA" id="ARBA00012513"/>
    </source>
</evidence>
<name>A0A8H5B9Q6_9AGAR</name>
<feature type="domain" description="Protein kinase" evidence="10">
    <location>
        <begin position="24"/>
        <end position="393"/>
    </location>
</feature>
<dbReference type="PROSITE" id="PS00107">
    <property type="entry name" value="PROTEIN_KINASE_ATP"/>
    <property type="match status" value="1"/>
</dbReference>
<dbReference type="GO" id="GO:0004674">
    <property type="term" value="F:protein serine/threonine kinase activity"/>
    <property type="evidence" value="ECO:0007669"/>
    <property type="project" value="UniProtKB-KW"/>
</dbReference>
<dbReference type="PROSITE" id="PS50011">
    <property type="entry name" value="PROTEIN_KINASE_DOM"/>
    <property type="match status" value="1"/>
</dbReference>
<evidence type="ECO:0000256" key="7">
    <source>
        <dbReference type="ARBA" id="ARBA00047899"/>
    </source>
</evidence>
<comment type="catalytic activity">
    <reaction evidence="7">
        <text>L-threonyl-[protein] + ATP = O-phospho-L-threonyl-[protein] + ADP + H(+)</text>
        <dbReference type="Rhea" id="RHEA:46608"/>
        <dbReference type="Rhea" id="RHEA-COMP:11060"/>
        <dbReference type="Rhea" id="RHEA-COMP:11605"/>
        <dbReference type="ChEBI" id="CHEBI:15378"/>
        <dbReference type="ChEBI" id="CHEBI:30013"/>
        <dbReference type="ChEBI" id="CHEBI:30616"/>
        <dbReference type="ChEBI" id="CHEBI:61977"/>
        <dbReference type="ChEBI" id="CHEBI:456216"/>
        <dbReference type="EC" id="2.7.11.1"/>
    </reaction>
</comment>
<dbReference type="GO" id="GO:0000245">
    <property type="term" value="P:spliceosomal complex assembly"/>
    <property type="evidence" value="ECO:0007669"/>
    <property type="project" value="TreeGrafter"/>
</dbReference>
<dbReference type="SUPFAM" id="SSF56112">
    <property type="entry name" value="Protein kinase-like (PK-like)"/>
    <property type="match status" value="1"/>
</dbReference>
<dbReference type="PANTHER" id="PTHR47634">
    <property type="entry name" value="PROTEIN KINASE DOMAIN-CONTAINING PROTEIN-RELATED"/>
    <property type="match status" value="1"/>
</dbReference>
<proteinExistence type="predicted"/>
<dbReference type="Pfam" id="PF00069">
    <property type="entry name" value="Pkinase"/>
    <property type="match status" value="2"/>
</dbReference>
<reference evidence="11 12" key="1">
    <citation type="journal article" date="2020" name="ISME J.">
        <title>Uncovering the hidden diversity of litter-decomposition mechanisms in mushroom-forming fungi.</title>
        <authorList>
            <person name="Floudas D."/>
            <person name="Bentzer J."/>
            <person name="Ahren D."/>
            <person name="Johansson T."/>
            <person name="Persson P."/>
            <person name="Tunlid A."/>
        </authorList>
    </citation>
    <scope>NUCLEOTIDE SEQUENCE [LARGE SCALE GENOMIC DNA]</scope>
    <source>
        <strain evidence="11 12">CBS 101986</strain>
    </source>
</reference>
<keyword evidence="4 9" id="KW-0547">Nucleotide-binding</keyword>
<evidence type="ECO:0000256" key="4">
    <source>
        <dbReference type="ARBA" id="ARBA00022741"/>
    </source>
</evidence>
<evidence type="ECO:0000256" key="9">
    <source>
        <dbReference type="PROSITE-ProRule" id="PRU10141"/>
    </source>
</evidence>
<dbReference type="InterPro" id="IPR000719">
    <property type="entry name" value="Prot_kinase_dom"/>
</dbReference>
<dbReference type="Gene3D" id="3.30.200.20">
    <property type="entry name" value="Phosphorylase Kinase, domain 1"/>
    <property type="match status" value="1"/>
</dbReference>
<dbReference type="EMBL" id="JAACJJ010000029">
    <property type="protein sequence ID" value="KAF5319281.1"/>
    <property type="molecule type" value="Genomic_DNA"/>
</dbReference>
<evidence type="ECO:0000313" key="11">
    <source>
        <dbReference type="EMBL" id="KAF5319281.1"/>
    </source>
</evidence>
<keyword evidence="2" id="KW-0723">Serine/threonine-protein kinase</keyword>
<dbReference type="InterPro" id="IPR011009">
    <property type="entry name" value="Kinase-like_dom_sf"/>
</dbReference>
<evidence type="ECO:0000256" key="8">
    <source>
        <dbReference type="ARBA" id="ARBA00048679"/>
    </source>
</evidence>
<dbReference type="Proteomes" id="UP000567179">
    <property type="component" value="Unassembled WGS sequence"/>
</dbReference>
<evidence type="ECO:0000256" key="5">
    <source>
        <dbReference type="ARBA" id="ARBA00022777"/>
    </source>
</evidence>
<keyword evidence="12" id="KW-1185">Reference proteome</keyword>
<protein>
    <recommendedName>
        <fullName evidence="1">non-specific serine/threonine protein kinase</fullName>
        <ecNumber evidence="1">2.7.11.1</ecNumber>
    </recommendedName>
</protein>
<evidence type="ECO:0000256" key="2">
    <source>
        <dbReference type="ARBA" id="ARBA00022527"/>
    </source>
</evidence>
<dbReference type="PANTHER" id="PTHR47634:SF9">
    <property type="entry name" value="PROTEIN KINASE DOMAIN-CONTAINING PROTEIN-RELATED"/>
    <property type="match status" value="1"/>
</dbReference>
<dbReference type="GO" id="GO:0050684">
    <property type="term" value="P:regulation of mRNA processing"/>
    <property type="evidence" value="ECO:0007669"/>
    <property type="project" value="TreeGrafter"/>
</dbReference>
<comment type="caution">
    <text evidence="11">The sequence shown here is derived from an EMBL/GenBank/DDBJ whole genome shotgun (WGS) entry which is preliminary data.</text>
</comment>
<dbReference type="InterPro" id="IPR051334">
    <property type="entry name" value="SRPK"/>
</dbReference>
<keyword evidence="6 9" id="KW-0067">ATP-binding</keyword>
<organism evidence="11 12">
    <name type="scientific">Psilocybe cf. subviscida</name>
    <dbReference type="NCBI Taxonomy" id="2480587"/>
    <lineage>
        <taxon>Eukaryota</taxon>
        <taxon>Fungi</taxon>
        <taxon>Dikarya</taxon>
        <taxon>Basidiomycota</taxon>
        <taxon>Agaricomycotina</taxon>
        <taxon>Agaricomycetes</taxon>
        <taxon>Agaricomycetidae</taxon>
        <taxon>Agaricales</taxon>
        <taxon>Agaricineae</taxon>
        <taxon>Strophariaceae</taxon>
        <taxon>Psilocybe</taxon>
    </lineage>
</organism>
<feature type="binding site" evidence="9">
    <location>
        <position position="53"/>
    </location>
    <ligand>
        <name>ATP</name>
        <dbReference type="ChEBI" id="CHEBI:30616"/>
    </ligand>
</feature>
<sequence>MAPRYRPGGYHPIHIGDTFKAGRYTIAHMLGSGAYSTVWLAEDSETETYVALKVLAADASKWSGNAESVNEELRVLLRLREGADEISKDNVVQVIDHFLHTGPNGKHQCIVTELLGPDVGLDIDILPWSVGRAIIRQVTYAIRYLHRNNTVHGDLHPGNVLFASQVLSSLSNDDIAQYYGEVEKENWVPTDTHDQPPHAPLYLVEPSDASSLIQACLDDPTGVRVKICDFSESSIITENAKPKLANMPLIHRAPEVLIKREYTPEFSADIWALAVLFYQIATGGEFLFLGDNRYRPPSAGEILQQIVLRVGKLPEKLWSAWPERAQYFNEDGKGLDGRPDTLAGTRPLFPRFSCHVIDDFEERVLFEQMLKNMLTLEPEGRPSIDSVIESDWFVKYCTDTTVR</sequence>
<gene>
    <name evidence="11" type="ORF">D9619_008517</name>
</gene>
<dbReference type="AlphaFoldDB" id="A0A8H5B9Q6"/>
<dbReference type="Gene3D" id="1.10.510.10">
    <property type="entry name" value="Transferase(Phosphotransferase) domain 1"/>
    <property type="match status" value="1"/>
</dbReference>
<evidence type="ECO:0000256" key="6">
    <source>
        <dbReference type="ARBA" id="ARBA00022840"/>
    </source>
</evidence>
<evidence type="ECO:0000313" key="12">
    <source>
        <dbReference type="Proteomes" id="UP000567179"/>
    </source>
</evidence>
<accession>A0A8H5B9Q6</accession>